<protein>
    <submittedName>
        <fullName evidence="3">Hemerythrin domain-containing protein</fullName>
    </submittedName>
</protein>
<dbReference type="Gene3D" id="1.20.120.520">
    <property type="entry name" value="nmb1532 protein domain like"/>
    <property type="match status" value="1"/>
</dbReference>
<feature type="region of interest" description="Disordered" evidence="1">
    <location>
        <begin position="154"/>
        <end position="199"/>
    </location>
</feature>
<evidence type="ECO:0000259" key="2">
    <source>
        <dbReference type="Pfam" id="PF01814"/>
    </source>
</evidence>
<sequence length="199" mass="22549">MDITEIIQQQHDEQRRGFAMLEEWPRDDTEGLAAMWRRLAILLENHAEAEERYFYPELLKLGTGAADAPDAAEETDDAIGDHNNIRMAIRQADRAKTGTKEWWTAVTDCNVYNSRHMGEEERQDLADFRQQASLQLRHDIAIQFLRFEAINAASGIKPTDKDPEEYVDDNQQHGGKVAAAKKSPGPTRHSKTASEDASE</sequence>
<dbReference type="EMBL" id="JBHSWH010000001">
    <property type="protein sequence ID" value="MFC6704294.1"/>
    <property type="molecule type" value="Genomic_DNA"/>
</dbReference>
<dbReference type="Proteomes" id="UP001596298">
    <property type="component" value="Unassembled WGS sequence"/>
</dbReference>
<comment type="caution">
    <text evidence="3">The sequence shown here is derived from an EMBL/GenBank/DDBJ whole genome shotgun (WGS) entry which is preliminary data.</text>
</comment>
<evidence type="ECO:0000256" key="1">
    <source>
        <dbReference type="SAM" id="MobiDB-lite"/>
    </source>
</evidence>
<name>A0ABW2ACK1_9MICO</name>
<evidence type="ECO:0000313" key="4">
    <source>
        <dbReference type="Proteomes" id="UP001596298"/>
    </source>
</evidence>
<keyword evidence="4" id="KW-1185">Reference proteome</keyword>
<dbReference type="InterPro" id="IPR012312">
    <property type="entry name" value="Hemerythrin-like"/>
</dbReference>
<reference evidence="4" key="1">
    <citation type="journal article" date="2019" name="Int. J. Syst. Evol. Microbiol.">
        <title>The Global Catalogue of Microorganisms (GCM) 10K type strain sequencing project: providing services to taxonomists for standard genome sequencing and annotation.</title>
        <authorList>
            <consortium name="The Broad Institute Genomics Platform"/>
            <consortium name="The Broad Institute Genome Sequencing Center for Infectious Disease"/>
            <person name="Wu L."/>
            <person name="Ma J."/>
        </authorList>
    </citation>
    <scope>NUCLEOTIDE SEQUENCE [LARGE SCALE GENOMIC DNA]</scope>
    <source>
        <strain evidence="4">CCUG 58127</strain>
    </source>
</reference>
<proteinExistence type="predicted"/>
<dbReference type="PANTHER" id="PTHR35585">
    <property type="entry name" value="HHE DOMAIN PROTEIN (AFU_ORTHOLOGUE AFUA_4G00730)"/>
    <property type="match status" value="1"/>
</dbReference>
<feature type="domain" description="Hemerythrin-like" evidence="2">
    <location>
        <begin position="3"/>
        <end position="123"/>
    </location>
</feature>
<gene>
    <name evidence="3" type="ORF">ACFQDH_03140</name>
</gene>
<dbReference type="PANTHER" id="PTHR35585:SF1">
    <property type="entry name" value="HHE DOMAIN PROTEIN (AFU_ORTHOLOGUE AFUA_4G00730)"/>
    <property type="match status" value="1"/>
</dbReference>
<evidence type="ECO:0000313" key="3">
    <source>
        <dbReference type="EMBL" id="MFC6704294.1"/>
    </source>
</evidence>
<accession>A0ABW2ACK1</accession>
<dbReference type="Pfam" id="PF01814">
    <property type="entry name" value="Hemerythrin"/>
    <property type="match status" value="1"/>
</dbReference>
<organism evidence="3 4">
    <name type="scientific">Flexivirga alba</name>
    <dbReference type="NCBI Taxonomy" id="702742"/>
    <lineage>
        <taxon>Bacteria</taxon>
        <taxon>Bacillati</taxon>
        <taxon>Actinomycetota</taxon>
        <taxon>Actinomycetes</taxon>
        <taxon>Micrococcales</taxon>
        <taxon>Dermacoccaceae</taxon>
        <taxon>Flexivirga</taxon>
    </lineage>
</organism>
<dbReference type="RefSeq" id="WP_382398390.1">
    <property type="nucleotide sequence ID" value="NZ_JBHSWH010000001.1"/>
</dbReference>